<name>A0A940YBL3_9BURK</name>
<protein>
    <submittedName>
        <fullName evidence="2">Uncharacterized protein</fullName>
    </submittedName>
</protein>
<accession>A0A940YBL3</accession>
<dbReference type="Proteomes" id="UP000676246">
    <property type="component" value="Unassembled WGS sequence"/>
</dbReference>
<dbReference type="AlphaFoldDB" id="A0A940YBL3"/>
<gene>
    <name evidence="2" type="ORF">KAK03_02535</name>
</gene>
<evidence type="ECO:0000256" key="1">
    <source>
        <dbReference type="SAM" id="SignalP"/>
    </source>
</evidence>
<organism evidence="2 3">
    <name type="scientific">Ideonella alba</name>
    <dbReference type="NCBI Taxonomy" id="2824118"/>
    <lineage>
        <taxon>Bacteria</taxon>
        <taxon>Pseudomonadati</taxon>
        <taxon>Pseudomonadota</taxon>
        <taxon>Betaproteobacteria</taxon>
        <taxon>Burkholderiales</taxon>
        <taxon>Sphaerotilaceae</taxon>
        <taxon>Ideonella</taxon>
    </lineage>
</organism>
<dbReference type="RefSeq" id="WP_210851594.1">
    <property type="nucleotide sequence ID" value="NZ_JAGQDD010000001.1"/>
</dbReference>
<reference evidence="2 3" key="1">
    <citation type="submission" date="2021-04" db="EMBL/GenBank/DDBJ databases">
        <title>The genome sequence of Ideonella sp. 3Y2.</title>
        <authorList>
            <person name="Liu Y."/>
        </authorList>
    </citation>
    <scope>NUCLEOTIDE SEQUENCE [LARGE SCALE GENOMIC DNA]</scope>
    <source>
        <strain evidence="2 3">3Y2</strain>
    </source>
</reference>
<sequence length="181" mass="19196">MPWTPLSRPGRPARPVLALTLVLAGAAGAVAAPVAHTQLQRCPYTAEELSAATGLKIELVPLMTFAGAPKPMTEPVNGEMFLSCSATDGAVSASLLVSQRWFDPKTAAVRIKALQLRDLKDAKPLPGDADGALWLSEREGAKQALHYVRGGNVMVMVSINGVPQPLVNGMQAKLLKLRRVP</sequence>
<comment type="caution">
    <text evidence="2">The sequence shown here is derived from an EMBL/GenBank/DDBJ whole genome shotgun (WGS) entry which is preliminary data.</text>
</comment>
<feature type="signal peptide" evidence="1">
    <location>
        <begin position="1"/>
        <end position="31"/>
    </location>
</feature>
<evidence type="ECO:0000313" key="2">
    <source>
        <dbReference type="EMBL" id="MBQ0929345.1"/>
    </source>
</evidence>
<keyword evidence="3" id="KW-1185">Reference proteome</keyword>
<keyword evidence="1" id="KW-0732">Signal</keyword>
<feature type="chain" id="PRO_5037612554" evidence="1">
    <location>
        <begin position="32"/>
        <end position="181"/>
    </location>
</feature>
<dbReference type="EMBL" id="JAGQDD010000001">
    <property type="protein sequence ID" value="MBQ0929345.1"/>
    <property type="molecule type" value="Genomic_DNA"/>
</dbReference>
<evidence type="ECO:0000313" key="3">
    <source>
        <dbReference type="Proteomes" id="UP000676246"/>
    </source>
</evidence>
<proteinExistence type="predicted"/>